<dbReference type="Gene3D" id="2.120.10.80">
    <property type="entry name" value="Kelch-type beta propeller"/>
    <property type="match status" value="1"/>
</dbReference>
<dbReference type="InterPro" id="IPR006527">
    <property type="entry name" value="F-box-assoc_dom_typ1"/>
</dbReference>
<comment type="caution">
    <text evidence="2">The sequence shown here is derived from an EMBL/GenBank/DDBJ whole genome shotgun (WGS) entry which is preliminary data.</text>
</comment>
<dbReference type="PANTHER" id="PTHR31672:SF12">
    <property type="entry name" value="F-BOX DOMAIN-CONTAINING PROTEIN"/>
    <property type="match status" value="1"/>
</dbReference>
<accession>A0ABD3K4N0</accession>
<reference evidence="2 3" key="1">
    <citation type="submission" date="2024-11" db="EMBL/GenBank/DDBJ databases">
        <title>Chromosome-level genome assembly of Eucalyptus globulus Labill. provides insights into its genome evolution.</title>
        <authorList>
            <person name="Li X."/>
        </authorList>
    </citation>
    <scope>NUCLEOTIDE SEQUENCE [LARGE SCALE GENOMIC DNA]</scope>
    <source>
        <strain evidence="2">CL2024</strain>
        <tissue evidence="2">Fresh tender leaves</tissue>
    </source>
</reference>
<feature type="domain" description="F-box" evidence="1">
    <location>
        <begin position="20"/>
        <end position="66"/>
    </location>
</feature>
<dbReference type="InterPro" id="IPR036047">
    <property type="entry name" value="F-box-like_dom_sf"/>
</dbReference>
<dbReference type="InterPro" id="IPR001810">
    <property type="entry name" value="F-box_dom"/>
</dbReference>
<protein>
    <recommendedName>
        <fullName evidence="1">F-box domain-containing protein</fullName>
    </recommendedName>
</protein>
<dbReference type="SMART" id="SM00256">
    <property type="entry name" value="FBOX"/>
    <property type="match status" value="1"/>
</dbReference>
<dbReference type="AlphaFoldDB" id="A0ABD3K4N0"/>
<sequence>MHGRRAAPPPPPTRIVEMDPRIWSLLPRELLEHVLSFLPLRAFLPLRSTCKHFNSLLFAPSFVSRHSSSSSTSLSSFLLLSHPNCPQHYPLYDSTAGAWHSSALSPSLLLPTSKNSSLISASNGLLCFSLPNSSSFLICNLLTRSRREIKFPSFPFVFELLTFVSTPKLGYRILILASGSSRFEAFLYDSRFHSWRKVNGFDRIPGETYHQEGVYFDGRLYFATAEPFSIVRFDPEAGATERCGPELLPPPPHQLTFARLVSDGGERLYLVGGIGANGIARGMKLWALRGGGGGGGLSGRWEEVESLPEPMCRKFMSVCYHNYEHVYCFWHQGMLCICCYTWPEILYYRASRRTWHWLPKCPSLPEKWSCGFKWYSFLPEISAMA</sequence>
<dbReference type="PANTHER" id="PTHR31672">
    <property type="entry name" value="BNACNNG10540D PROTEIN"/>
    <property type="match status" value="1"/>
</dbReference>
<dbReference type="EMBL" id="JBJKBG010000006">
    <property type="protein sequence ID" value="KAL3732996.1"/>
    <property type="molecule type" value="Genomic_DNA"/>
</dbReference>
<dbReference type="FunFam" id="2.120.10.80:FF:000169">
    <property type="entry name" value="F-box family protein"/>
    <property type="match status" value="1"/>
</dbReference>
<evidence type="ECO:0000259" key="1">
    <source>
        <dbReference type="PROSITE" id="PS50181"/>
    </source>
</evidence>
<dbReference type="InterPro" id="IPR050796">
    <property type="entry name" value="SCF_F-box_component"/>
</dbReference>
<proteinExistence type="predicted"/>
<dbReference type="SUPFAM" id="SSF81383">
    <property type="entry name" value="F-box domain"/>
    <property type="match status" value="1"/>
</dbReference>
<dbReference type="SUPFAM" id="SSF50965">
    <property type="entry name" value="Galactose oxidase, central domain"/>
    <property type="match status" value="1"/>
</dbReference>
<name>A0ABD3K4N0_EUCGL</name>
<dbReference type="Pfam" id="PF12937">
    <property type="entry name" value="F-box-like"/>
    <property type="match status" value="1"/>
</dbReference>
<dbReference type="InterPro" id="IPR015915">
    <property type="entry name" value="Kelch-typ_b-propeller"/>
</dbReference>
<gene>
    <name evidence="2" type="ORF">ACJRO7_022511</name>
</gene>
<keyword evidence="3" id="KW-1185">Reference proteome</keyword>
<dbReference type="Proteomes" id="UP001634007">
    <property type="component" value="Unassembled WGS sequence"/>
</dbReference>
<dbReference type="Gene3D" id="1.20.1280.50">
    <property type="match status" value="1"/>
</dbReference>
<dbReference type="InterPro" id="IPR011043">
    <property type="entry name" value="Gal_Oxase/kelch_b-propeller"/>
</dbReference>
<dbReference type="Pfam" id="PF07734">
    <property type="entry name" value="FBA_1"/>
    <property type="match status" value="1"/>
</dbReference>
<evidence type="ECO:0000313" key="2">
    <source>
        <dbReference type="EMBL" id="KAL3732996.1"/>
    </source>
</evidence>
<evidence type="ECO:0000313" key="3">
    <source>
        <dbReference type="Proteomes" id="UP001634007"/>
    </source>
</evidence>
<organism evidence="2 3">
    <name type="scientific">Eucalyptus globulus</name>
    <name type="common">Tasmanian blue gum</name>
    <dbReference type="NCBI Taxonomy" id="34317"/>
    <lineage>
        <taxon>Eukaryota</taxon>
        <taxon>Viridiplantae</taxon>
        <taxon>Streptophyta</taxon>
        <taxon>Embryophyta</taxon>
        <taxon>Tracheophyta</taxon>
        <taxon>Spermatophyta</taxon>
        <taxon>Magnoliopsida</taxon>
        <taxon>eudicotyledons</taxon>
        <taxon>Gunneridae</taxon>
        <taxon>Pentapetalae</taxon>
        <taxon>rosids</taxon>
        <taxon>malvids</taxon>
        <taxon>Myrtales</taxon>
        <taxon>Myrtaceae</taxon>
        <taxon>Myrtoideae</taxon>
        <taxon>Eucalypteae</taxon>
        <taxon>Eucalyptus</taxon>
    </lineage>
</organism>
<dbReference type="PROSITE" id="PS50181">
    <property type="entry name" value="FBOX"/>
    <property type="match status" value="1"/>
</dbReference>